<name>A0AAV1QJ06_SCOSC</name>
<feature type="compositionally biased region" description="Basic and acidic residues" evidence="1">
    <location>
        <begin position="100"/>
        <end position="109"/>
    </location>
</feature>
<feature type="compositionally biased region" description="Basic and acidic residues" evidence="1">
    <location>
        <begin position="49"/>
        <end position="62"/>
    </location>
</feature>
<dbReference type="Proteomes" id="UP001314229">
    <property type="component" value="Unassembled WGS sequence"/>
</dbReference>
<dbReference type="EMBL" id="CAWUFR010001356">
    <property type="protein sequence ID" value="CAK6983544.1"/>
    <property type="molecule type" value="Genomic_DNA"/>
</dbReference>
<evidence type="ECO:0000256" key="1">
    <source>
        <dbReference type="SAM" id="MobiDB-lite"/>
    </source>
</evidence>
<evidence type="ECO:0000313" key="2">
    <source>
        <dbReference type="EMBL" id="CAK6983544.1"/>
    </source>
</evidence>
<feature type="compositionally biased region" description="Basic and acidic residues" evidence="1">
    <location>
        <begin position="71"/>
        <end position="80"/>
    </location>
</feature>
<protein>
    <submittedName>
        <fullName evidence="2">Uncharacterized protein</fullName>
    </submittedName>
</protein>
<reference evidence="2 3" key="1">
    <citation type="submission" date="2024-01" db="EMBL/GenBank/DDBJ databases">
        <authorList>
            <person name="Alioto T."/>
            <person name="Alioto T."/>
            <person name="Gomez Garrido J."/>
        </authorList>
    </citation>
    <scope>NUCLEOTIDE SEQUENCE [LARGE SCALE GENOMIC DNA]</scope>
</reference>
<feature type="region of interest" description="Disordered" evidence="1">
    <location>
        <begin position="28"/>
        <end position="163"/>
    </location>
</feature>
<proteinExistence type="predicted"/>
<organism evidence="2 3">
    <name type="scientific">Scomber scombrus</name>
    <name type="common">Atlantic mackerel</name>
    <name type="synonym">Scomber vernalis</name>
    <dbReference type="NCBI Taxonomy" id="13677"/>
    <lineage>
        <taxon>Eukaryota</taxon>
        <taxon>Metazoa</taxon>
        <taxon>Chordata</taxon>
        <taxon>Craniata</taxon>
        <taxon>Vertebrata</taxon>
        <taxon>Euteleostomi</taxon>
        <taxon>Actinopterygii</taxon>
        <taxon>Neopterygii</taxon>
        <taxon>Teleostei</taxon>
        <taxon>Neoteleostei</taxon>
        <taxon>Acanthomorphata</taxon>
        <taxon>Pelagiaria</taxon>
        <taxon>Scombriformes</taxon>
        <taxon>Scombridae</taxon>
        <taxon>Scomber</taxon>
    </lineage>
</organism>
<feature type="non-terminal residue" evidence="2">
    <location>
        <position position="1"/>
    </location>
</feature>
<sequence>GWNAPNEKKLRPSGGSNWQIEQGVIGKIDARPAAAPQIGKISAGSDGSRTGEMKAGRKDGQDRIGSAGRRKAAERQEAKRHAGRQRTAKDRRSAGKRRIGLAERQDRNGRQQRHKAAAGRQGSERANGKVSAGSEDRRSEDRARAQRRRSDSATAYGRQQTGN</sequence>
<accession>A0AAV1QJ06</accession>
<keyword evidence="3" id="KW-1185">Reference proteome</keyword>
<dbReference type="AlphaFoldDB" id="A0AAV1QJ06"/>
<feature type="compositionally biased region" description="Basic and acidic residues" evidence="1">
    <location>
        <begin position="134"/>
        <end position="151"/>
    </location>
</feature>
<evidence type="ECO:0000313" key="3">
    <source>
        <dbReference type="Proteomes" id="UP001314229"/>
    </source>
</evidence>
<gene>
    <name evidence="2" type="ORF">FSCOSCO3_A018131</name>
</gene>
<comment type="caution">
    <text evidence="2">The sequence shown here is derived from an EMBL/GenBank/DDBJ whole genome shotgun (WGS) entry which is preliminary data.</text>
</comment>